<proteinExistence type="predicted"/>
<keyword evidence="3" id="KW-1185">Reference proteome</keyword>
<feature type="compositionally biased region" description="Basic and acidic residues" evidence="1">
    <location>
        <begin position="98"/>
        <end position="126"/>
    </location>
</feature>
<feature type="non-terminal residue" evidence="2">
    <location>
        <position position="334"/>
    </location>
</feature>
<feature type="compositionally biased region" description="Low complexity" evidence="1">
    <location>
        <begin position="82"/>
        <end position="91"/>
    </location>
</feature>
<dbReference type="CDD" id="cd22249">
    <property type="entry name" value="UDM1_RNF168_RNF169-like"/>
    <property type="match status" value="1"/>
</dbReference>
<feature type="region of interest" description="Disordered" evidence="1">
    <location>
        <begin position="246"/>
        <end position="323"/>
    </location>
</feature>
<gene>
    <name evidence="2" type="ORF">PPACK8108_LOCUS21618</name>
</gene>
<protein>
    <submittedName>
        <fullName evidence="2">Expressed protein</fullName>
    </submittedName>
</protein>
<feature type="compositionally biased region" description="Polar residues" evidence="1">
    <location>
        <begin position="1"/>
        <end position="15"/>
    </location>
</feature>
<feature type="region of interest" description="Disordered" evidence="1">
    <location>
        <begin position="59"/>
        <end position="126"/>
    </location>
</feature>
<organism evidence="2 3">
    <name type="scientific">Phakopsora pachyrhizi</name>
    <name type="common">Asian soybean rust disease fungus</name>
    <dbReference type="NCBI Taxonomy" id="170000"/>
    <lineage>
        <taxon>Eukaryota</taxon>
        <taxon>Fungi</taxon>
        <taxon>Dikarya</taxon>
        <taxon>Basidiomycota</taxon>
        <taxon>Pucciniomycotina</taxon>
        <taxon>Pucciniomycetes</taxon>
        <taxon>Pucciniales</taxon>
        <taxon>Phakopsoraceae</taxon>
        <taxon>Phakopsora</taxon>
    </lineage>
</organism>
<evidence type="ECO:0000256" key="1">
    <source>
        <dbReference type="SAM" id="MobiDB-lite"/>
    </source>
</evidence>
<accession>A0AAV0BK04</accession>
<feature type="non-terminal residue" evidence="2">
    <location>
        <position position="1"/>
    </location>
</feature>
<dbReference type="EMBL" id="CALTRL010005822">
    <property type="protein sequence ID" value="CAH7686907.1"/>
    <property type="molecule type" value="Genomic_DNA"/>
</dbReference>
<feature type="region of interest" description="Disordered" evidence="1">
    <location>
        <begin position="1"/>
        <end position="45"/>
    </location>
</feature>
<name>A0AAV0BK04_PHAPC</name>
<feature type="compositionally biased region" description="Polar residues" evidence="1">
    <location>
        <begin position="271"/>
        <end position="323"/>
    </location>
</feature>
<dbReference type="Proteomes" id="UP001153365">
    <property type="component" value="Unassembled WGS sequence"/>
</dbReference>
<reference evidence="2" key="1">
    <citation type="submission" date="2022-06" db="EMBL/GenBank/DDBJ databases">
        <authorList>
            <consortium name="SYNGENTA / RWTH Aachen University"/>
        </authorList>
    </citation>
    <scope>NUCLEOTIDE SEQUENCE</scope>
</reference>
<evidence type="ECO:0000313" key="2">
    <source>
        <dbReference type="EMBL" id="CAH7686907.1"/>
    </source>
</evidence>
<sequence>MTNGVIGTETFNGSISDDYDDDFKKDQNTGPESNEISVPSQDQLKNIDVETISTTPLSINTGLRSSSEGIYDSKLPTITTPSQSSDQLSKSSCKRRRTSEEAQRLRTEQDIRRQARKEAQERRLLEQQSRQAEKLARQQLKLEQQAKKVPRFFWDEENSLELLSFIKILRSEYGVEDDQLSRSVPWTRFFRGNQHRKANFKLLENIPFETLERRYKVLLNTYRTIKSSSDTNGADGFIDELKRHHMSHRERSQDQKVADSISTQDSRKSYKLQSSTNHSNVERNTNPNIFENDFNINNTQSDANSNNFQNDANPSKQNNLNPDHQIHYNFTTEI</sequence>
<feature type="compositionally biased region" description="Polar residues" evidence="1">
    <location>
        <begin position="28"/>
        <end position="44"/>
    </location>
</feature>
<comment type="caution">
    <text evidence="2">The sequence shown here is derived from an EMBL/GenBank/DDBJ whole genome shotgun (WGS) entry which is preliminary data.</text>
</comment>
<dbReference type="AlphaFoldDB" id="A0AAV0BK04"/>
<evidence type="ECO:0000313" key="3">
    <source>
        <dbReference type="Proteomes" id="UP001153365"/>
    </source>
</evidence>
<feature type="compositionally biased region" description="Polar residues" evidence="1">
    <location>
        <begin position="59"/>
        <end position="68"/>
    </location>
</feature>